<evidence type="ECO:0000313" key="2">
    <source>
        <dbReference type="EMBL" id="ABJ81712.1"/>
    </source>
</evidence>
<sequence length="331" mass="35400">MASIAQLEDELSRPGEADVECLRRLPGDILILGAAGKMGPSLARLCRRAADAAGAPRRVIAVSRQLVDVPGVEAISCDLLDRAQVASLPESPNVLYLAGRKFGSSGSPELTWAMNTIAPAIAAERFRNSRVVAFSTGNVYALRDPAFGGSRESDLPAPVGEYAQSCLGRERIFEYFANRHGLRCLLFRLNYAVDLRYGVLVDIARKVFDGEPVDLTVPAFNVIWQRDANSYALRSLEHCATPAGVLNVTGTEILSVRTAAEYFAARFARPCTFIGTPGAVALLSDSTVAQSLMGPPPVAGAQLMEMVADWVSAGGASLNKPTHFEVSDGKF</sequence>
<proteinExistence type="predicted"/>
<gene>
    <name evidence="2" type="ordered locus">Acid_0711</name>
</gene>
<dbReference type="InterPro" id="IPR036291">
    <property type="entry name" value="NAD(P)-bd_dom_sf"/>
</dbReference>
<dbReference type="STRING" id="234267.Acid_0711"/>
<dbReference type="InParanoid" id="Q02B54"/>
<accession>Q02B54</accession>
<feature type="domain" description="NAD-dependent epimerase/dehydratase" evidence="1">
    <location>
        <begin position="29"/>
        <end position="189"/>
    </location>
</feature>
<dbReference type="KEGG" id="sus:Acid_0711"/>
<dbReference type="Pfam" id="PF01370">
    <property type="entry name" value="Epimerase"/>
    <property type="match status" value="1"/>
</dbReference>
<dbReference type="SUPFAM" id="SSF51735">
    <property type="entry name" value="NAD(P)-binding Rossmann-fold domains"/>
    <property type="match status" value="1"/>
</dbReference>
<dbReference type="HOGENOM" id="CLU_820969_0_0_0"/>
<reference evidence="2" key="1">
    <citation type="submission" date="2006-10" db="EMBL/GenBank/DDBJ databases">
        <title>Complete sequence of Solibacter usitatus Ellin6076.</title>
        <authorList>
            <consortium name="US DOE Joint Genome Institute"/>
            <person name="Copeland A."/>
            <person name="Lucas S."/>
            <person name="Lapidus A."/>
            <person name="Barry K."/>
            <person name="Detter J.C."/>
            <person name="Glavina del Rio T."/>
            <person name="Hammon N."/>
            <person name="Israni S."/>
            <person name="Dalin E."/>
            <person name="Tice H."/>
            <person name="Pitluck S."/>
            <person name="Thompson L.S."/>
            <person name="Brettin T."/>
            <person name="Bruce D."/>
            <person name="Han C."/>
            <person name="Tapia R."/>
            <person name="Gilna P."/>
            <person name="Schmutz J."/>
            <person name="Larimer F."/>
            <person name="Land M."/>
            <person name="Hauser L."/>
            <person name="Kyrpides N."/>
            <person name="Mikhailova N."/>
            <person name="Janssen P.H."/>
            <person name="Kuske C.R."/>
            <person name="Richardson P."/>
        </authorList>
    </citation>
    <scope>NUCLEOTIDE SEQUENCE</scope>
    <source>
        <strain evidence="2">Ellin6076</strain>
    </source>
</reference>
<dbReference type="InterPro" id="IPR001509">
    <property type="entry name" value="Epimerase_deHydtase"/>
</dbReference>
<dbReference type="eggNOG" id="COG0451">
    <property type="taxonomic scope" value="Bacteria"/>
</dbReference>
<dbReference type="Gene3D" id="3.40.50.720">
    <property type="entry name" value="NAD(P)-binding Rossmann-like Domain"/>
    <property type="match status" value="1"/>
</dbReference>
<name>Q02B54_SOLUE</name>
<protein>
    <submittedName>
        <fullName evidence="2">NAD-dependent epimerase/dehydratase</fullName>
    </submittedName>
</protein>
<organism evidence="2">
    <name type="scientific">Solibacter usitatus (strain Ellin6076)</name>
    <dbReference type="NCBI Taxonomy" id="234267"/>
    <lineage>
        <taxon>Bacteria</taxon>
        <taxon>Pseudomonadati</taxon>
        <taxon>Acidobacteriota</taxon>
        <taxon>Terriglobia</taxon>
        <taxon>Bryobacterales</taxon>
        <taxon>Solibacteraceae</taxon>
        <taxon>Candidatus Solibacter</taxon>
    </lineage>
</organism>
<evidence type="ECO:0000259" key="1">
    <source>
        <dbReference type="Pfam" id="PF01370"/>
    </source>
</evidence>
<dbReference type="OrthoDB" id="9785845at2"/>
<dbReference type="EMBL" id="CP000473">
    <property type="protein sequence ID" value="ABJ81712.1"/>
    <property type="molecule type" value="Genomic_DNA"/>
</dbReference>
<dbReference type="AlphaFoldDB" id="Q02B54"/>